<dbReference type="InterPro" id="IPR036938">
    <property type="entry name" value="PAP2/HPO_sf"/>
</dbReference>
<sequence length="188" mass="20244">MDLAILHMIHTLSVVPLLNSVMVGFTSLGEYGAVWLALAVMLTLTKKYRAWGICLVAAVGLTWVLGDVVLKPLVARPRPFMVDSSIALIITPPSGFSFPSGHSGASFAAATIFFLSPARRLAKVAVAILAIIIAFSRLYLFVHNPTDVLAGALLGIVCACVVVVAYRRLNSMAESRGWRIPSFFDEQV</sequence>
<keyword evidence="5 7" id="KW-1133">Transmembrane helix</keyword>
<evidence type="ECO:0000256" key="1">
    <source>
        <dbReference type="ARBA" id="ARBA00004651"/>
    </source>
</evidence>
<dbReference type="PANTHER" id="PTHR14969">
    <property type="entry name" value="SPHINGOSINE-1-PHOSPHATE PHOSPHOHYDROLASE"/>
    <property type="match status" value="1"/>
</dbReference>
<proteinExistence type="predicted"/>
<keyword evidence="6 7" id="KW-0472">Membrane</keyword>
<dbReference type="GO" id="GO:0005886">
    <property type="term" value="C:plasma membrane"/>
    <property type="evidence" value="ECO:0007669"/>
    <property type="project" value="UniProtKB-SubCell"/>
</dbReference>
<dbReference type="Proteomes" id="UP000000954">
    <property type="component" value="Chromosome"/>
</dbReference>
<organism evidence="9 10">
    <name type="scientific">Cryptobacterium curtum (strain ATCC 700683 / DSM 15641 / CCUG 43107 / 12-3)</name>
    <dbReference type="NCBI Taxonomy" id="469378"/>
    <lineage>
        <taxon>Bacteria</taxon>
        <taxon>Bacillati</taxon>
        <taxon>Actinomycetota</taxon>
        <taxon>Coriobacteriia</taxon>
        <taxon>Eggerthellales</taxon>
        <taxon>Eggerthellaceae</taxon>
        <taxon>Cryptobacterium</taxon>
    </lineage>
</organism>
<reference evidence="9 10" key="1">
    <citation type="journal article" date="2009" name="Stand. Genomic Sci.">
        <title>Complete genome sequence of Cryptobacterium curtum type strain (12-3).</title>
        <authorList>
            <person name="Mavrommatis K."/>
            <person name="Pukall R."/>
            <person name="Rohde C."/>
            <person name="Chen F."/>
            <person name="Sims D."/>
            <person name="Brettin T."/>
            <person name="Kuske C."/>
            <person name="Detter J.C."/>
            <person name="Han C."/>
            <person name="Lapidus A."/>
            <person name="Copeland A."/>
            <person name="Glavina Del Rio T."/>
            <person name="Nolan M."/>
            <person name="Lucas S."/>
            <person name="Tice H."/>
            <person name="Cheng J.F."/>
            <person name="Bruce D."/>
            <person name="Goodwin L."/>
            <person name="Pitluck S."/>
            <person name="Ovchinnikova G."/>
            <person name="Pati A."/>
            <person name="Ivanova N."/>
            <person name="Chen A."/>
            <person name="Palaniappan K."/>
            <person name="Chain P."/>
            <person name="D'haeseleer P."/>
            <person name="Goker M."/>
            <person name="Bristow J."/>
            <person name="Eisen J.A."/>
            <person name="Markowitz V."/>
            <person name="Hugenholtz P."/>
            <person name="Rohde M."/>
            <person name="Klenk H.P."/>
            <person name="Kyrpides N.C."/>
        </authorList>
    </citation>
    <scope>NUCLEOTIDE SEQUENCE [LARGE SCALE GENOMIC DNA]</scope>
    <source>
        <strain evidence="10">ATCC 700683 / DSM 15641 / 12-3</strain>
    </source>
</reference>
<dbReference type="EMBL" id="CP001682">
    <property type="protein sequence ID" value="ACU93975.1"/>
    <property type="molecule type" value="Genomic_DNA"/>
</dbReference>
<evidence type="ECO:0000313" key="9">
    <source>
        <dbReference type="EMBL" id="ACU93975.1"/>
    </source>
</evidence>
<protein>
    <submittedName>
        <fullName evidence="9">PAP2 superfamily protein</fullName>
    </submittedName>
</protein>
<feature type="transmembrane region" description="Helical" evidence="7">
    <location>
        <begin position="148"/>
        <end position="166"/>
    </location>
</feature>
<dbReference type="eggNOG" id="COG0671">
    <property type="taxonomic scope" value="Bacteria"/>
</dbReference>
<keyword evidence="10" id="KW-1185">Reference proteome</keyword>
<evidence type="ECO:0000256" key="3">
    <source>
        <dbReference type="ARBA" id="ARBA00022692"/>
    </source>
</evidence>
<dbReference type="PANTHER" id="PTHR14969:SF62">
    <property type="entry name" value="DECAPRENYLPHOSPHORYL-5-PHOSPHORIBOSE PHOSPHATASE RV3807C-RELATED"/>
    <property type="match status" value="1"/>
</dbReference>
<feature type="transmembrane region" description="Helical" evidence="7">
    <location>
        <begin position="86"/>
        <end position="114"/>
    </location>
</feature>
<evidence type="ECO:0000256" key="7">
    <source>
        <dbReference type="SAM" id="Phobius"/>
    </source>
</evidence>
<comment type="subcellular location">
    <subcellularLocation>
        <location evidence="1">Cell membrane</location>
        <topology evidence="1">Multi-pass membrane protein</topology>
    </subcellularLocation>
</comment>
<name>C7MM35_CRYCD</name>
<dbReference type="RefSeq" id="WP_012802663.1">
    <property type="nucleotide sequence ID" value="NC_013170.1"/>
</dbReference>
<evidence type="ECO:0000256" key="2">
    <source>
        <dbReference type="ARBA" id="ARBA00022475"/>
    </source>
</evidence>
<feature type="domain" description="Phosphatidic acid phosphatase type 2/haloperoxidase" evidence="8">
    <location>
        <begin position="51"/>
        <end position="163"/>
    </location>
</feature>
<evidence type="ECO:0000256" key="4">
    <source>
        <dbReference type="ARBA" id="ARBA00022801"/>
    </source>
</evidence>
<dbReference type="AlphaFoldDB" id="C7MM35"/>
<dbReference type="Pfam" id="PF01569">
    <property type="entry name" value="PAP2"/>
    <property type="match status" value="1"/>
</dbReference>
<feature type="transmembrane region" description="Helical" evidence="7">
    <location>
        <begin position="121"/>
        <end position="142"/>
    </location>
</feature>
<evidence type="ECO:0000313" key="10">
    <source>
        <dbReference type="Proteomes" id="UP000000954"/>
    </source>
</evidence>
<dbReference type="KEGG" id="ccu:Ccur_02460"/>
<evidence type="ECO:0000259" key="8">
    <source>
        <dbReference type="SMART" id="SM00014"/>
    </source>
</evidence>
<dbReference type="SUPFAM" id="SSF48317">
    <property type="entry name" value="Acid phosphatase/Vanadium-dependent haloperoxidase"/>
    <property type="match status" value="1"/>
</dbReference>
<keyword evidence="3 7" id="KW-0812">Transmembrane</keyword>
<feature type="transmembrane region" description="Helical" evidence="7">
    <location>
        <begin position="48"/>
        <end position="66"/>
    </location>
</feature>
<dbReference type="GO" id="GO:0016787">
    <property type="term" value="F:hydrolase activity"/>
    <property type="evidence" value="ECO:0007669"/>
    <property type="project" value="UniProtKB-KW"/>
</dbReference>
<dbReference type="HOGENOM" id="CLU_072573_10_3_11"/>
<keyword evidence="2" id="KW-1003">Cell membrane</keyword>
<feature type="transmembrane region" description="Helical" evidence="7">
    <location>
        <begin position="20"/>
        <end position="41"/>
    </location>
</feature>
<dbReference type="InterPro" id="IPR000326">
    <property type="entry name" value="PAP2/HPO"/>
</dbReference>
<gene>
    <name evidence="9" type="ordered locus">Ccur_02460</name>
</gene>
<dbReference type="SMART" id="SM00014">
    <property type="entry name" value="acidPPc"/>
    <property type="match status" value="1"/>
</dbReference>
<dbReference type="Gene3D" id="1.20.144.10">
    <property type="entry name" value="Phosphatidic acid phosphatase type 2/haloperoxidase"/>
    <property type="match status" value="2"/>
</dbReference>
<accession>C7MM35</accession>
<evidence type="ECO:0000256" key="5">
    <source>
        <dbReference type="ARBA" id="ARBA00022989"/>
    </source>
</evidence>
<evidence type="ECO:0000256" key="6">
    <source>
        <dbReference type="ARBA" id="ARBA00023136"/>
    </source>
</evidence>
<keyword evidence="4" id="KW-0378">Hydrolase</keyword>
<dbReference type="STRING" id="469378.Ccur_02460"/>